<keyword evidence="4" id="KW-1185">Reference proteome</keyword>
<evidence type="ECO:0000259" key="2">
    <source>
        <dbReference type="Pfam" id="PF08787"/>
    </source>
</evidence>
<dbReference type="EMBL" id="JAVXUO010000192">
    <property type="protein sequence ID" value="KAK2994545.1"/>
    <property type="molecule type" value="Genomic_DNA"/>
</dbReference>
<dbReference type="AlphaFoldDB" id="A0AA88UQM9"/>
<name>A0AA88UQM9_9ASTE</name>
<comment type="caution">
    <text evidence="3">The sequence shown here is derived from an EMBL/GenBank/DDBJ whole genome shotgun (WGS) entry which is preliminary data.</text>
</comment>
<feature type="chain" id="PRO_5041653569" description="Alginate lyase 2 domain-containing protein" evidence="1">
    <location>
        <begin position="26"/>
        <end position="196"/>
    </location>
</feature>
<dbReference type="Pfam" id="PF08787">
    <property type="entry name" value="Alginate_lyase2"/>
    <property type="match status" value="1"/>
</dbReference>
<organism evidence="3 4">
    <name type="scientific">Escallonia rubra</name>
    <dbReference type="NCBI Taxonomy" id="112253"/>
    <lineage>
        <taxon>Eukaryota</taxon>
        <taxon>Viridiplantae</taxon>
        <taxon>Streptophyta</taxon>
        <taxon>Embryophyta</taxon>
        <taxon>Tracheophyta</taxon>
        <taxon>Spermatophyta</taxon>
        <taxon>Magnoliopsida</taxon>
        <taxon>eudicotyledons</taxon>
        <taxon>Gunneridae</taxon>
        <taxon>Pentapetalae</taxon>
        <taxon>asterids</taxon>
        <taxon>campanulids</taxon>
        <taxon>Escalloniales</taxon>
        <taxon>Escalloniaceae</taxon>
        <taxon>Escallonia</taxon>
    </lineage>
</organism>
<keyword evidence="1" id="KW-0732">Signal</keyword>
<dbReference type="SUPFAM" id="SSF49899">
    <property type="entry name" value="Concanavalin A-like lectins/glucanases"/>
    <property type="match status" value="1"/>
</dbReference>
<accession>A0AA88UQM9</accession>
<feature type="signal peptide" evidence="1">
    <location>
        <begin position="1"/>
        <end position="25"/>
    </location>
</feature>
<dbReference type="InterPro" id="IPR014895">
    <property type="entry name" value="Alginate_lyase_2"/>
</dbReference>
<gene>
    <name evidence="3" type="ORF">RJ640_012544</name>
</gene>
<feature type="domain" description="Alginate lyase 2" evidence="2">
    <location>
        <begin position="38"/>
        <end position="196"/>
    </location>
</feature>
<dbReference type="PANTHER" id="PTHR33681">
    <property type="entry name" value="BINDING PROTEIN, PUTATIVE, EXPRESSED-RELATED"/>
    <property type="match status" value="1"/>
</dbReference>
<sequence>MTSSFVYLLCLTSLSLIWRNRSVQAADPTDGFVSLPLDQSNFVIEKPYNVPEDQRYSFIDGIHKLWVYKTDKPHSRTSRTNPRTEIRIHGYDFSSGVWQFEGYGYIPQGTSGACIMQIFGARSHATTLMLGTYKGTLSYYRGPVIVPNIDDRWFRQNMIYDVDARMVKVVIDGVLKFEAPSRGGHSHFFKCGVYAQ</sequence>
<dbReference type="PANTHER" id="PTHR33681:SF4">
    <property type="entry name" value="OS12G0171100 PROTEIN"/>
    <property type="match status" value="1"/>
</dbReference>
<protein>
    <recommendedName>
        <fullName evidence="2">Alginate lyase 2 domain-containing protein</fullName>
    </recommendedName>
</protein>
<feature type="non-terminal residue" evidence="3">
    <location>
        <position position="1"/>
    </location>
</feature>
<evidence type="ECO:0000256" key="1">
    <source>
        <dbReference type="SAM" id="SignalP"/>
    </source>
</evidence>
<evidence type="ECO:0000313" key="4">
    <source>
        <dbReference type="Proteomes" id="UP001187471"/>
    </source>
</evidence>
<proteinExistence type="predicted"/>
<evidence type="ECO:0000313" key="3">
    <source>
        <dbReference type="EMBL" id="KAK2994545.1"/>
    </source>
</evidence>
<dbReference type="InterPro" id="IPR013320">
    <property type="entry name" value="ConA-like_dom_sf"/>
</dbReference>
<reference evidence="3" key="1">
    <citation type="submission" date="2022-12" db="EMBL/GenBank/DDBJ databases">
        <title>Draft genome assemblies for two species of Escallonia (Escalloniales).</title>
        <authorList>
            <person name="Chanderbali A."/>
            <person name="Dervinis C."/>
            <person name="Anghel I."/>
            <person name="Soltis D."/>
            <person name="Soltis P."/>
            <person name="Zapata F."/>
        </authorList>
    </citation>
    <scope>NUCLEOTIDE SEQUENCE</scope>
    <source>
        <strain evidence="3">UCBG92.1500</strain>
        <tissue evidence="3">Leaf</tissue>
    </source>
</reference>
<dbReference type="Proteomes" id="UP001187471">
    <property type="component" value="Unassembled WGS sequence"/>
</dbReference>